<accession>A0A1S9V673</accession>
<organism evidence="2 3">
    <name type="scientific">Bacillus cereus</name>
    <dbReference type="NCBI Taxonomy" id="1396"/>
    <lineage>
        <taxon>Bacteria</taxon>
        <taxon>Bacillati</taxon>
        <taxon>Bacillota</taxon>
        <taxon>Bacilli</taxon>
        <taxon>Bacillales</taxon>
        <taxon>Bacillaceae</taxon>
        <taxon>Bacillus</taxon>
        <taxon>Bacillus cereus group</taxon>
    </lineage>
</organism>
<evidence type="ECO:0000259" key="1">
    <source>
        <dbReference type="PROSITE" id="PS50943"/>
    </source>
</evidence>
<dbReference type="EMBL" id="MUAL01000009">
    <property type="protein sequence ID" value="OOR29938.1"/>
    <property type="molecule type" value="Genomic_DNA"/>
</dbReference>
<comment type="caution">
    <text evidence="2">The sequence shown here is derived from an EMBL/GenBank/DDBJ whole genome shotgun (WGS) entry which is preliminary data.</text>
</comment>
<sequence length="74" mass="8564">MTIRLKVFRQEIKLTQQQMANSIGVSLSMYEKVERGSIKASRNFIAALKYKYPHIDINYIFFGTKQHFGCCSKG</sequence>
<name>A0A1S9V673_BACCE</name>
<dbReference type="CDD" id="cd00093">
    <property type="entry name" value="HTH_XRE"/>
    <property type="match status" value="1"/>
</dbReference>
<dbReference type="Proteomes" id="UP000191124">
    <property type="component" value="Unassembled WGS sequence"/>
</dbReference>
<dbReference type="AlphaFoldDB" id="A0A1S9V673"/>
<feature type="domain" description="HTH cro/C1-type" evidence="1">
    <location>
        <begin position="5"/>
        <end position="60"/>
    </location>
</feature>
<evidence type="ECO:0000313" key="3">
    <source>
        <dbReference type="Proteomes" id="UP000191124"/>
    </source>
</evidence>
<dbReference type="Gene3D" id="1.10.260.40">
    <property type="entry name" value="lambda repressor-like DNA-binding domains"/>
    <property type="match status" value="1"/>
</dbReference>
<protein>
    <submittedName>
        <fullName evidence="2">Transcriptional regulator</fullName>
    </submittedName>
</protein>
<dbReference type="GO" id="GO:0003677">
    <property type="term" value="F:DNA binding"/>
    <property type="evidence" value="ECO:0007669"/>
    <property type="project" value="InterPro"/>
</dbReference>
<dbReference type="PROSITE" id="PS50943">
    <property type="entry name" value="HTH_CROC1"/>
    <property type="match status" value="1"/>
</dbReference>
<proteinExistence type="predicted"/>
<dbReference type="InterPro" id="IPR001387">
    <property type="entry name" value="Cro/C1-type_HTH"/>
</dbReference>
<dbReference type="InterPro" id="IPR010982">
    <property type="entry name" value="Lambda_DNA-bd_dom_sf"/>
</dbReference>
<gene>
    <name evidence="2" type="ORF">BW892_08010</name>
</gene>
<reference evidence="2 3" key="1">
    <citation type="submission" date="2017-01" db="EMBL/GenBank/DDBJ databases">
        <title>Bacillus cereus isolates.</title>
        <authorList>
            <person name="Beno S.M."/>
        </authorList>
    </citation>
    <scope>NUCLEOTIDE SEQUENCE [LARGE SCALE GENOMIC DNA]</scope>
    <source>
        <strain evidence="2 3">FSL M7-1219</strain>
    </source>
</reference>
<dbReference type="SMART" id="SM00530">
    <property type="entry name" value="HTH_XRE"/>
    <property type="match status" value="1"/>
</dbReference>
<dbReference type="Pfam" id="PF13560">
    <property type="entry name" value="HTH_31"/>
    <property type="match status" value="1"/>
</dbReference>
<dbReference type="SUPFAM" id="SSF47413">
    <property type="entry name" value="lambda repressor-like DNA-binding domains"/>
    <property type="match status" value="1"/>
</dbReference>
<evidence type="ECO:0000313" key="2">
    <source>
        <dbReference type="EMBL" id="OOR29938.1"/>
    </source>
</evidence>